<reference evidence="1" key="1">
    <citation type="submission" date="2020-07" db="EMBL/GenBank/DDBJ databases">
        <title>Multicomponent nature underlies the extraordinary mechanical properties of spider dragline silk.</title>
        <authorList>
            <person name="Kono N."/>
            <person name="Nakamura H."/>
            <person name="Mori M."/>
            <person name="Yoshida Y."/>
            <person name="Ohtoshi R."/>
            <person name="Malay A.D."/>
            <person name="Moran D.A.P."/>
            <person name="Tomita M."/>
            <person name="Numata K."/>
            <person name="Arakawa K."/>
        </authorList>
    </citation>
    <scope>NUCLEOTIDE SEQUENCE</scope>
</reference>
<name>A0A8X6HF95_TRICU</name>
<gene>
    <name evidence="1" type="primary">NCL1_34572</name>
    <name evidence="1" type="ORF">TNCT_135911</name>
</gene>
<protein>
    <submittedName>
        <fullName evidence="1">UPF0764 protein C16orf89-like protein</fullName>
    </submittedName>
</protein>
<keyword evidence="2" id="KW-1185">Reference proteome</keyword>
<accession>A0A8X6HF95</accession>
<dbReference type="OrthoDB" id="5949187at2759"/>
<proteinExistence type="predicted"/>
<sequence length="74" mass="8119">MTLTTATAGSNFCVFTSICLFQVIGHVMDPSPKLLWHKSRSVDRGLLQHPVPCALSIFNETDSDQCLQELVGRG</sequence>
<organism evidence="1 2">
    <name type="scientific">Trichonephila clavata</name>
    <name type="common">Joro spider</name>
    <name type="synonym">Nephila clavata</name>
    <dbReference type="NCBI Taxonomy" id="2740835"/>
    <lineage>
        <taxon>Eukaryota</taxon>
        <taxon>Metazoa</taxon>
        <taxon>Ecdysozoa</taxon>
        <taxon>Arthropoda</taxon>
        <taxon>Chelicerata</taxon>
        <taxon>Arachnida</taxon>
        <taxon>Araneae</taxon>
        <taxon>Araneomorphae</taxon>
        <taxon>Entelegynae</taxon>
        <taxon>Araneoidea</taxon>
        <taxon>Nephilidae</taxon>
        <taxon>Trichonephila</taxon>
    </lineage>
</organism>
<evidence type="ECO:0000313" key="2">
    <source>
        <dbReference type="Proteomes" id="UP000887116"/>
    </source>
</evidence>
<comment type="caution">
    <text evidence="1">The sequence shown here is derived from an EMBL/GenBank/DDBJ whole genome shotgun (WGS) entry which is preliminary data.</text>
</comment>
<dbReference type="EMBL" id="BMAO01028058">
    <property type="protein sequence ID" value="GFR21723.1"/>
    <property type="molecule type" value="Genomic_DNA"/>
</dbReference>
<evidence type="ECO:0000313" key="1">
    <source>
        <dbReference type="EMBL" id="GFR21723.1"/>
    </source>
</evidence>
<dbReference type="AlphaFoldDB" id="A0A8X6HF95"/>
<dbReference type="Proteomes" id="UP000887116">
    <property type="component" value="Unassembled WGS sequence"/>
</dbReference>